<keyword evidence="7" id="KW-0449">Lipoprotein</keyword>
<keyword evidence="2" id="KW-0133">Cell shape</keyword>
<dbReference type="Pfam" id="PF04348">
    <property type="entry name" value="LppC"/>
    <property type="match status" value="1"/>
</dbReference>
<dbReference type="Gene3D" id="1.25.40.10">
    <property type="entry name" value="Tetratricopeptide repeat domain"/>
    <property type="match status" value="1"/>
</dbReference>
<evidence type="ECO:0000313" key="9">
    <source>
        <dbReference type="Proteomes" id="UP000676649"/>
    </source>
</evidence>
<protein>
    <submittedName>
        <fullName evidence="8">Penicillin-binding protein activator</fullName>
    </submittedName>
</protein>
<dbReference type="AlphaFoldDB" id="A0A975R8U9"/>
<dbReference type="EMBL" id="CP073754">
    <property type="protein sequence ID" value="QWF70790.1"/>
    <property type="molecule type" value="Genomic_DNA"/>
</dbReference>
<dbReference type="InterPro" id="IPR007443">
    <property type="entry name" value="LpoA"/>
</dbReference>
<keyword evidence="1" id="KW-0732">Signal</keyword>
<dbReference type="Proteomes" id="UP000676649">
    <property type="component" value="Chromosome"/>
</dbReference>
<dbReference type="SUPFAM" id="SSF53822">
    <property type="entry name" value="Periplasmic binding protein-like I"/>
    <property type="match status" value="1"/>
</dbReference>
<evidence type="ECO:0000256" key="5">
    <source>
        <dbReference type="ARBA" id="ARBA00023139"/>
    </source>
</evidence>
<organism evidence="8 9">
    <name type="scientific">Methylomonas paludis</name>
    <dbReference type="NCBI Taxonomy" id="1173101"/>
    <lineage>
        <taxon>Bacteria</taxon>
        <taxon>Pseudomonadati</taxon>
        <taxon>Pseudomonadota</taxon>
        <taxon>Gammaproteobacteria</taxon>
        <taxon>Methylococcales</taxon>
        <taxon>Methylococcaceae</taxon>
        <taxon>Methylomonas</taxon>
    </lineage>
</organism>
<evidence type="ECO:0000313" key="8">
    <source>
        <dbReference type="EMBL" id="QWF70790.1"/>
    </source>
</evidence>
<reference evidence="8" key="1">
    <citation type="submission" date="2021-04" db="EMBL/GenBank/DDBJ databases">
        <title>Draft genome sequence data of methanotrophic Methylovulum sp. strain S1L and Methylomonas sp. strain S2AM isolated from boreal lake water columns.</title>
        <authorList>
            <person name="Rissanen A.J."/>
            <person name="Mangayil R."/>
            <person name="Svenning M.M."/>
            <person name="Khanongnuch R."/>
        </authorList>
    </citation>
    <scope>NUCLEOTIDE SEQUENCE</scope>
    <source>
        <strain evidence="8">S2AM</strain>
    </source>
</reference>
<keyword evidence="5" id="KW-0564">Palmitate</keyword>
<dbReference type="PANTHER" id="PTHR38038">
    <property type="entry name" value="PENICILLIN-BINDING PROTEIN ACTIVATOR LPOA"/>
    <property type="match status" value="1"/>
</dbReference>
<name>A0A975R8U9_9GAMM</name>
<proteinExistence type="predicted"/>
<dbReference type="InterPro" id="IPR028082">
    <property type="entry name" value="Peripla_BP_I"/>
</dbReference>
<keyword evidence="6" id="KW-0998">Cell outer membrane</keyword>
<dbReference type="KEGG" id="mpad:KEF85_15975"/>
<evidence type="ECO:0000256" key="7">
    <source>
        <dbReference type="ARBA" id="ARBA00023288"/>
    </source>
</evidence>
<dbReference type="InterPro" id="IPR011990">
    <property type="entry name" value="TPR-like_helical_dom_sf"/>
</dbReference>
<evidence type="ECO:0000256" key="4">
    <source>
        <dbReference type="ARBA" id="ARBA00023136"/>
    </source>
</evidence>
<dbReference type="GO" id="GO:0030234">
    <property type="term" value="F:enzyme regulator activity"/>
    <property type="evidence" value="ECO:0007669"/>
    <property type="project" value="TreeGrafter"/>
</dbReference>
<dbReference type="PANTHER" id="PTHR38038:SF1">
    <property type="entry name" value="PENICILLIN-BINDING PROTEIN ACTIVATOR LPOA"/>
    <property type="match status" value="1"/>
</dbReference>
<evidence type="ECO:0000256" key="6">
    <source>
        <dbReference type="ARBA" id="ARBA00023237"/>
    </source>
</evidence>
<dbReference type="GO" id="GO:0031241">
    <property type="term" value="C:periplasmic side of cell outer membrane"/>
    <property type="evidence" value="ECO:0007669"/>
    <property type="project" value="TreeGrafter"/>
</dbReference>
<evidence type="ECO:0000256" key="3">
    <source>
        <dbReference type="ARBA" id="ARBA00022984"/>
    </source>
</evidence>
<keyword evidence="4" id="KW-0472">Membrane</keyword>
<dbReference type="Gene3D" id="1.25.40.650">
    <property type="match status" value="1"/>
</dbReference>
<keyword evidence="9" id="KW-1185">Reference proteome</keyword>
<evidence type="ECO:0000256" key="1">
    <source>
        <dbReference type="ARBA" id="ARBA00022729"/>
    </source>
</evidence>
<keyword evidence="3" id="KW-0573">Peptidoglycan synthesis</keyword>
<sequence>MFRLNQFFIMPRYRSLCWIFGLLLLAGCSSEPVKKPLPPPAKTTRPLINPLPAAEPLKSSGLTDNQDNQHLLAAETKVQAGDYSAAHTQLDLVHYASLSAEQRSKFNLLAAEVSLSMADFSRALSQLEMIRPKLLNNAEQINYFQSLAFAHALAGNILPSINARIRLGYLLSNLQQQQDNRATILDILTGLSLDTLSMPPADAEELGGWMALAKIVKQRGQSGFDFNQQLLDWQQAYRQHAANNAEFIGNYLHKSTNLVANPTPAAAMIAVLLPASGNYAAAGKAIKDGILAAQRQAAVNSPQLPLRFYDSEQGDIGTIYRQAVADGASQIIGPLVKEQIQNLAEQIELSVPVLALNHVENLNRNNLYQFGLSPIDEAGQLSLKAHQDGGQTAMILVPNSGQGQRIGHYLTSAWQSQGGIVLGVQSYDPKQHDIANILNGFANSTPAENTAKPVQTLFLSASPELARELAPALKNHPELTVYAMPGIYSGRPNPVQDMELGKINFCDIPWFFGDLYSGPLSQLSQQGVWQSLPDTQLRLLALGMDAYNVLGQLNQLATTPYNGATGHLSLNAENRLTRKLVCAQFKAGLPVASGFVE</sequence>
<accession>A0A975R8U9</accession>
<dbReference type="CDD" id="cd06339">
    <property type="entry name" value="PBP1_YraM_LppC_lipoprotein-like"/>
    <property type="match status" value="1"/>
</dbReference>
<dbReference type="GO" id="GO:0009252">
    <property type="term" value="P:peptidoglycan biosynthetic process"/>
    <property type="evidence" value="ECO:0007669"/>
    <property type="project" value="UniProtKB-KW"/>
</dbReference>
<dbReference type="Gene3D" id="3.40.50.2300">
    <property type="match status" value="2"/>
</dbReference>
<gene>
    <name evidence="8" type="ORF">KEF85_15975</name>
</gene>
<dbReference type="PROSITE" id="PS51257">
    <property type="entry name" value="PROKAR_LIPOPROTEIN"/>
    <property type="match status" value="1"/>
</dbReference>
<evidence type="ECO:0000256" key="2">
    <source>
        <dbReference type="ARBA" id="ARBA00022960"/>
    </source>
</evidence>
<dbReference type="GO" id="GO:0008360">
    <property type="term" value="P:regulation of cell shape"/>
    <property type="evidence" value="ECO:0007669"/>
    <property type="project" value="UniProtKB-KW"/>
</dbReference>